<evidence type="ECO:0000313" key="3">
    <source>
        <dbReference type="Proteomes" id="UP001203880"/>
    </source>
</evidence>
<organism evidence="2 3">
    <name type="scientific">Ruegeria spongiae</name>
    <dbReference type="NCBI Taxonomy" id="2942209"/>
    <lineage>
        <taxon>Bacteria</taxon>
        <taxon>Pseudomonadati</taxon>
        <taxon>Pseudomonadota</taxon>
        <taxon>Alphaproteobacteria</taxon>
        <taxon>Rhodobacterales</taxon>
        <taxon>Roseobacteraceae</taxon>
        <taxon>Ruegeria</taxon>
    </lineage>
</organism>
<evidence type="ECO:0008006" key="4">
    <source>
        <dbReference type="Google" id="ProtNLM"/>
    </source>
</evidence>
<dbReference type="Proteomes" id="UP001203880">
    <property type="component" value="Unassembled WGS sequence"/>
</dbReference>
<dbReference type="EMBL" id="JAMFMB010000008">
    <property type="protein sequence ID" value="MCL6283575.1"/>
    <property type="molecule type" value="Genomic_DNA"/>
</dbReference>
<gene>
    <name evidence="2" type="ORF">M3P21_08495</name>
</gene>
<feature type="region of interest" description="Disordered" evidence="1">
    <location>
        <begin position="1"/>
        <end position="20"/>
    </location>
</feature>
<keyword evidence="3" id="KW-1185">Reference proteome</keyword>
<comment type="caution">
    <text evidence="2">The sequence shown here is derived from an EMBL/GenBank/DDBJ whole genome shotgun (WGS) entry which is preliminary data.</text>
</comment>
<proteinExistence type="predicted"/>
<evidence type="ECO:0000313" key="2">
    <source>
        <dbReference type="EMBL" id="MCL6283575.1"/>
    </source>
</evidence>
<accession>A0ABT0Q163</accession>
<protein>
    <recommendedName>
        <fullName evidence="4">Transposase DDE domain-containing protein</fullName>
    </recommendedName>
</protein>
<evidence type="ECO:0000256" key="1">
    <source>
        <dbReference type="SAM" id="MobiDB-lite"/>
    </source>
</evidence>
<reference evidence="2" key="1">
    <citation type="submission" date="2022-05" db="EMBL/GenBank/DDBJ databases">
        <authorList>
            <person name="Park J.-S."/>
        </authorList>
    </citation>
    <scope>NUCLEOTIDE SEQUENCE</scope>
    <source>
        <strain evidence="2">2012CJ41-6</strain>
    </source>
</reference>
<sequence length="75" mass="8495">MNRAIKGETVKRHHYDSHDQQRSHLSGFLVAVNLACRLKTLSSLAPCEYNCNIWVSGSGRFSVNPIHQMPGQNTW</sequence>
<name>A0ABT0Q163_9RHOB</name>
<dbReference type="RefSeq" id="WP_249708954.1">
    <property type="nucleotide sequence ID" value="NZ_JAMFMB010000008.1"/>
</dbReference>